<sequence>MRAPSPKTRRAAFAALVIAAAAALILGARGPDEDDPMYKHCEDDLGYVFDGCHEWDVCPYVDEEFVDACVAGCVRAICPKQAECTGLDPMFCAPCDDMQGAAFWRNVDAARSRCGHKAGFFVLLDDPTEATYQAMYRAFDECFPVDVEQHCPALARTDWLARFDAVTPIPRKRTIPARAPTPGAQSSSPR</sequence>
<evidence type="ECO:0000313" key="3">
    <source>
        <dbReference type="EMBL" id="MDC3984757.1"/>
    </source>
</evidence>
<evidence type="ECO:0000256" key="1">
    <source>
        <dbReference type="SAM" id="MobiDB-lite"/>
    </source>
</evidence>
<dbReference type="EMBL" id="JAGTJJ010000023">
    <property type="protein sequence ID" value="MDC3984757.1"/>
    <property type="molecule type" value="Genomic_DNA"/>
</dbReference>
<gene>
    <name evidence="3" type="ORF">KEG57_30025</name>
</gene>
<feature type="chain" id="PRO_5040882411" evidence="2">
    <location>
        <begin position="31"/>
        <end position="190"/>
    </location>
</feature>
<feature type="signal peptide" evidence="2">
    <location>
        <begin position="1"/>
        <end position="30"/>
    </location>
</feature>
<proteinExistence type="predicted"/>
<reference evidence="3 4" key="1">
    <citation type="submission" date="2021-04" db="EMBL/GenBank/DDBJ databases">
        <title>Genome analysis of Polyangium sp.</title>
        <authorList>
            <person name="Li Y."/>
            <person name="Wang J."/>
        </authorList>
    </citation>
    <scope>NUCLEOTIDE SEQUENCE [LARGE SCALE GENOMIC DNA]</scope>
    <source>
        <strain evidence="3 4">SDU14</strain>
    </source>
</reference>
<dbReference type="RefSeq" id="WP_272421838.1">
    <property type="nucleotide sequence ID" value="NZ_JAGTJJ010000023.1"/>
</dbReference>
<protein>
    <submittedName>
        <fullName evidence="3">Uncharacterized protein</fullName>
    </submittedName>
</protein>
<evidence type="ECO:0000313" key="4">
    <source>
        <dbReference type="Proteomes" id="UP001151081"/>
    </source>
</evidence>
<keyword evidence="2" id="KW-0732">Signal</keyword>
<dbReference type="AlphaFoldDB" id="A0A9X4AVW0"/>
<organism evidence="3 4">
    <name type="scientific">Polyangium jinanense</name>
    <dbReference type="NCBI Taxonomy" id="2829994"/>
    <lineage>
        <taxon>Bacteria</taxon>
        <taxon>Pseudomonadati</taxon>
        <taxon>Myxococcota</taxon>
        <taxon>Polyangia</taxon>
        <taxon>Polyangiales</taxon>
        <taxon>Polyangiaceae</taxon>
        <taxon>Polyangium</taxon>
    </lineage>
</organism>
<keyword evidence="4" id="KW-1185">Reference proteome</keyword>
<dbReference type="Proteomes" id="UP001151081">
    <property type="component" value="Unassembled WGS sequence"/>
</dbReference>
<comment type="caution">
    <text evidence="3">The sequence shown here is derived from an EMBL/GenBank/DDBJ whole genome shotgun (WGS) entry which is preliminary data.</text>
</comment>
<evidence type="ECO:0000256" key="2">
    <source>
        <dbReference type="SAM" id="SignalP"/>
    </source>
</evidence>
<feature type="region of interest" description="Disordered" evidence="1">
    <location>
        <begin position="171"/>
        <end position="190"/>
    </location>
</feature>
<accession>A0A9X4AVW0</accession>
<name>A0A9X4AVW0_9BACT</name>